<sequence>MTLVTAGMKSPAERMGVREARRRLERAREVRLAQLEALNKFEPTADGVLVSQKNAVRRALAGIDNALARLDNRV</sequence>
<evidence type="ECO:0000256" key="1">
    <source>
        <dbReference type="SAM" id="MobiDB-lite"/>
    </source>
</evidence>
<accession>L8PKE5</accession>
<feature type="region of interest" description="Disordered" evidence="1">
    <location>
        <begin position="1"/>
        <end position="20"/>
    </location>
</feature>
<comment type="caution">
    <text evidence="2">The sequence shown here is derived from an EMBL/GenBank/DDBJ whole genome shotgun (WGS) entry which is preliminary data.</text>
</comment>
<dbReference type="PATRIC" id="fig|1160705.3.peg.1007"/>
<reference evidence="2 3" key="1">
    <citation type="journal article" date="2013" name="Genome Announc.">
        <title>Draft Genome Sequence of Streptomyces viridochromogenes Strain Tu57, Producer of Avilamycin.</title>
        <authorList>
            <person name="Gruning B.A."/>
            <person name="Erxleben A."/>
            <person name="Hahnlein A."/>
            <person name="Gunther S."/>
        </authorList>
    </citation>
    <scope>NUCLEOTIDE SEQUENCE [LARGE SCALE GENOMIC DNA]</scope>
    <source>
        <strain evidence="2 3">Tue57</strain>
    </source>
</reference>
<dbReference type="RefSeq" id="WP_003996354.1">
    <property type="nucleotide sequence ID" value="NZ_AMLP01000040.1"/>
</dbReference>
<name>L8PKE5_STRVR</name>
<organism evidence="2 3">
    <name type="scientific">Streptomyces viridochromogenes Tue57</name>
    <dbReference type="NCBI Taxonomy" id="1160705"/>
    <lineage>
        <taxon>Bacteria</taxon>
        <taxon>Bacillati</taxon>
        <taxon>Actinomycetota</taxon>
        <taxon>Actinomycetes</taxon>
        <taxon>Kitasatosporales</taxon>
        <taxon>Streptomycetaceae</taxon>
        <taxon>Streptomyces</taxon>
    </lineage>
</organism>
<protein>
    <submittedName>
        <fullName evidence="2">Uncharacterized protein</fullName>
    </submittedName>
</protein>
<proteinExistence type="predicted"/>
<dbReference type="AlphaFoldDB" id="L8PKE5"/>
<dbReference type="Proteomes" id="UP000011205">
    <property type="component" value="Unassembled WGS sequence"/>
</dbReference>
<gene>
    <name evidence="2" type="ORF">STVIR_1009</name>
</gene>
<evidence type="ECO:0000313" key="3">
    <source>
        <dbReference type="Proteomes" id="UP000011205"/>
    </source>
</evidence>
<evidence type="ECO:0000313" key="2">
    <source>
        <dbReference type="EMBL" id="ELS58011.1"/>
    </source>
</evidence>
<dbReference type="EMBL" id="AMLP01000040">
    <property type="protein sequence ID" value="ELS58011.1"/>
    <property type="molecule type" value="Genomic_DNA"/>
</dbReference>